<dbReference type="Gene3D" id="2.60.120.620">
    <property type="entry name" value="q2cbj1_9rhob like domain"/>
    <property type="match status" value="1"/>
</dbReference>
<evidence type="ECO:0000313" key="1">
    <source>
        <dbReference type="EMBL" id="CAB4125937.1"/>
    </source>
</evidence>
<name>A0A6J7WL90_9CAUD</name>
<protein>
    <submittedName>
        <fullName evidence="2">Uncharacterized protein</fullName>
    </submittedName>
</protein>
<dbReference type="EMBL" id="LR796187">
    <property type="protein sequence ID" value="CAB4125937.1"/>
    <property type="molecule type" value="Genomic_DNA"/>
</dbReference>
<accession>A0A6J7WL90</accession>
<organism evidence="2">
    <name type="scientific">uncultured Caudovirales phage</name>
    <dbReference type="NCBI Taxonomy" id="2100421"/>
    <lineage>
        <taxon>Viruses</taxon>
        <taxon>Duplodnaviria</taxon>
        <taxon>Heunggongvirae</taxon>
        <taxon>Uroviricota</taxon>
        <taxon>Caudoviricetes</taxon>
        <taxon>Peduoviridae</taxon>
        <taxon>Maltschvirus</taxon>
        <taxon>Maltschvirus maltsch</taxon>
    </lineage>
</organism>
<evidence type="ECO:0000313" key="2">
    <source>
        <dbReference type="EMBL" id="CAB5209060.1"/>
    </source>
</evidence>
<sequence length="193" mass="22799">MHTIIDNNEYIDLYNFSSLITEDDNKQITSISKSIIDSGQYFVNSPKFQTKENLFARQEPVWLKMRQSFIYSCFMFLGKEVRIKNMMSWVFMTSAKDTEDRINLWHNHHIGDNDGTTDTLSGIWYAHIPKNVTNPELTGTEFALNYPDFDNTVFVRPKDLTWVVYPSKLWHRPGITDSDEYRFVFAADMEYYK</sequence>
<reference evidence="2" key="1">
    <citation type="submission" date="2020-05" db="EMBL/GenBank/DDBJ databases">
        <authorList>
            <person name="Chiriac C."/>
            <person name="Salcher M."/>
            <person name="Ghai R."/>
            <person name="Kavagutti S V."/>
        </authorList>
    </citation>
    <scope>NUCLEOTIDE SEQUENCE</scope>
</reference>
<gene>
    <name evidence="2" type="ORF">UFOVP181_301</name>
    <name evidence="1" type="ORF">UFOVP57_338</name>
</gene>
<dbReference type="EMBL" id="LR798231">
    <property type="protein sequence ID" value="CAB5209060.1"/>
    <property type="molecule type" value="Genomic_DNA"/>
</dbReference>
<proteinExistence type="predicted"/>